<dbReference type="AlphaFoldDB" id="A0AAN8MTH9"/>
<dbReference type="GO" id="GO:0005829">
    <property type="term" value="C:cytosol"/>
    <property type="evidence" value="ECO:0007669"/>
    <property type="project" value="TreeGrafter"/>
</dbReference>
<evidence type="ECO:0000313" key="4">
    <source>
        <dbReference type="Proteomes" id="UP001313282"/>
    </source>
</evidence>
<protein>
    <recommendedName>
        <fullName evidence="2">Arrestin-like N-terminal domain-containing protein</fullName>
    </recommendedName>
</protein>
<dbReference type="Gene3D" id="2.60.40.640">
    <property type="match status" value="1"/>
</dbReference>
<feature type="domain" description="Arrestin-like N-terminal" evidence="2">
    <location>
        <begin position="5"/>
        <end position="116"/>
    </location>
</feature>
<evidence type="ECO:0000313" key="3">
    <source>
        <dbReference type="EMBL" id="KAK6345033.1"/>
    </source>
</evidence>
<dbReference type="EMBL" id="JAVHNR010000004">
    <property type="protein sequence ID" value="KAK6345033.1"/>
    <property type="molecule type" value="Genomic_DNA"/>
</dbReference>
<dbReference type="GO" id="GO:0005886">
    <property type="term" value="C:plasma membrane"/>
    <property type="evidence" value="ECO:0007669"/>
    <property type="project" value="TreeGrafter"/>
</dbReference>
<dbReference type="PANTHER" id="PTHR11188">
    <property type="entry name" value="ARRESTIN DOMAIN CONTAINING PROTEIN"/>
    <property type="match status" value="1"/>
</dbReference>
<comment type="caution">
    <text evidence="3">The sequence shown here is derived from an EMBL/GenBank/DDBJ whole genome shotgun (WGS) entry which is preliminary data.</text>
</comment>
<accession>A0AAN8MTH9</accession>
<dbReference type="Proteomes" id="UP001313282">
    <property type="component" value="Unassembled WGS sequence"/>
</dbReference>
<dbReference type="InterPro" id="IPR011021">
    <property type="entry name" value="Arrestin-like_N"/>
</dbReference>
<dbReference type="SUPFAM" id="SSF81296">
    <property type="entry name" value="E set domains"/>
    <property type="match status" value="1"/>
</dbReference>
<evidence type="ECO:0000256" key="1">
    <source>
        <dbReference type="SAM" id="MobiDB-lite"/>
    </source>
</evidence>
<sequence>MSLCIHLDKPAGHAYTNLDLLSGHVSLELPNDETITSIVVKLEGLVRTRLKEPKRHEEDKESKRWETELHKVLYLTKTVFPADEVQKQSTSTTGFKLKKGEYIYPFEFKIPINNVCIPQTGILKTLSDLGQGFDPVKETQKQGHHVKTTLPPSLSGIPHDMAWCRYFVKVTLNRPQFYRTNTRKLELFVLLPIEPPRPPPTSRETFAKREHLQNYQQGPSRKKRGLFDSWRGRPDALPPPINQSRFFVEARLPSPPIITPKEPIPLRILFTKLAPFTAPIILRSLQIRLISTTHIRVHDIKHDLVSSSHAHSNTQLAIPVGHPNSPVGEELEAESSAWSQWSIPISVQPSFVTCNIRRKYDLEISVGVSLGLQPQFEVVSLIMPVEVFSGIRPPPQLQLLNSQRRRPSNTLPQKEMKKPQNATAPALSAVPAISPISPVSSSSPSSAKLPPLQTNANTNINTATSVEYPFSPIQVVDGTPPGTFLATSSPASAVDDLPPTYDEATAVNVDPVSGPRREFQLEPGYFTRPAEMEMQTTGKS</sequence>
<dbReference type="GO" id="GO:0031625">
    <property type="term" value="F:ubiquitin protein ligase binding"/>
    <property type="evidence" value="ECO:0007669"/>
    <property type="project" value="TreeGrafter"/>
</dbReference>
<dbReference type="InterPro" id="IPR014752">
    <property type="entry name" value="Arrestin-like_C"/>
</dbReference>
<reference evidence="3 4" key="1">
    <citation type="submission" date="2019-10" db="EMBL/GenBank/DDBJ databases">
        <authorList>
            <person name="Palmer J.M."/>
        </authorList>
    </citation>
    <scope>NUCLEOTIDE SEQUENCE [LARGE SCALE GENOMIC DNA]</scope>
    <source>
        <strain evidence="3 4">TWF718</strain>
    </source>
</reference>
<dbReference type="InterPro" id="IPR014756">
    <property type="entry name" value="Ig_E-set"/>
</dbReference>
<feature type="region of interest" description="Disordered" evidence="1">
    <location>
        <begin position="396"/>
        <end position="427"/>
    </location>
</feature>
<name>A0AAN8MTH9_9PEZI</name>
<proteinExistence type="predicted"/>
<evidence type="ECO:0000259" key="2">
    <source>
        <dbReference type="Pfam" id="PF00339"/>
    </source>
</evidence>
<dbReference type="PANTHER" id="PTHR11188:SF166">
    <property type="entry name" value="ARRESTIN (OR S-ANTIGEN), N-TERMINAL DOMAIN PROTEIN (AFU_ORTHOLOGUE AFUA_7G02050)"/>
    <property type="match status" value="1"/>
</dbReference>
<dbReference type="GO" id="GO:0030674">
    <property type="term" value="F:protein-macromolecule adaptor activity"/>
    <property type="evidence" value="ECO:0007669"/>
    <property type="project" value="TreeGrafter"/>
</dbReference>
<dbReference type="Pfam" id="PF00339">
    <property type="entry name" value="Arrestin_N"/>
    <property type="match status" value="1"/>
</dbReference>
<dbReference type="GO" id="GO:0070086">
    <property type="term" value="P:ubiquitin-dependent endocytosis"/>
    <property type="evidence" value="ECO:0007669"/>
    <property type="project" value="TreeGrafter"/>
</dbReference>
<feature type="compositionally biased region" description="Polar residues" evidence="1">
    <location>
        <begin position="398"/>
        <end position="412"/>
    </location>
</feature>
<dbReference type="CDD" id="cd22952">
    <property type="entry name" value="ART10-like"/>
    <property type="match status" value="1"/>
</dbReference>
<organism evidence="3 4">
    <name type="scientific">Orbilia javanica</name>
    <dbReference type="NCBI Taxonomy" id="47235"/>
    <lineage>
        <taxon>Eukaryota</taxon>
        <taxon>Fungi</taxon>
        <taxon>Dikarya</taxon>
        <taxon>Ascomycota</taxon>
        <taxon>Pezizomycotina</taxon>
        <taxon>Orbiliomycetes</taxon>
        <taxon>Orbiliales</taxon>
        <taxon>Orbiliaceae</taxon>
        <taxon>Orbilia</taxon>
    </lineage>
</organism>
<keyword evidence="4" id="KW-1185">Reference proteome</keyword>
<dbReference type="InterPro" id="IPR050357">
    <property type="entry name" value="Arrestin_domain-protein"/>
</dbReference>
<gene>
    <name evidence="3" type="ORF">TWF718_006973</name>
</gene>